<evidence type="ECO:0000313" key="2">
    <source>
        <dbReference type="EMBL" id="PZQ15421.1"/>
    </source>
</evidence>
<sequence length="719" mass="78373">MPVVLRRAGWTLLALLGAYWIAGNVFLNTALGPAAINRKPDRFAMQWSHGITWWPGSAMLWNVELRGHVRRVAWTARTERGSGHLALWPLLRRELRLTAIDAAEVSGEIRRADHDKRPPPAHPDAWALRFDRIVAHGLRQVDLGPVRLSAEGEARFGFYKQLRGGPLEIFPSEAHLSELHLAWGEQALLQGGRAEATFALPRHRPEEAIGLAKLALAEASLDLDTALPALAVDLDADGRIAGSFDAAGDRGTLKTQLAWRRGALVPGGTLAAQLPLRASRAGAHVANTLTIGLAVGDEAIAFDMNLPRDAQDPRSLQAHLTLDGTALALPPDAEALARRLHGEIALDWPFESLAWLGPWLTRVPWLQLDGAGTIQAQLAIREGRVRPGSTVSVPAVAAAATVAGHRFAGRAHADGRVVERDGQAVAEVGLAIERFDVVAADALDRPLVQGRDLRIDLTAPDGLDGMRAAQAQLRFEQAEVPDLRAFNAYLPDADLRLLGGRSRLSGDLALDAAGEIATGRVRVEGRDGRVRLGRLSFAGDFDLDGRLTRADLAAGRFDLDGSTLRLDRVQVLDAGRSAGERWWARLGVTRGHVVAGRPLSLRGEAAIEMQDIGLLLMLFAQRKDYPRWVLGLADKGRLRATGRMQVQGDSIVFDRVEAANDRFDVKARMRIADARAYGDLLLRWGVLALGIELRDEERDLHLIGARDWYAERPDLLPAR</sequence>
<organism evidence="2 3">
    <name type="scientific">Rhodanobacter denitrificans</name>
    <dbReference type="NCBI Taxonomy" id="666685"/>
    <lineage>
        <taxon>Bacteria</taxon>
        <taxon>Pseudomonadati</taxon>
        <taxon>Pseudomonadota</taxon>
        <taxon>Gammaproteobacteria</taxon>
        <taxon>Lysobacterales</taxon>
        <taxon>Rhodanobacteraceae</taxon>
        <taxon>Rhodanobacter</taxon>
    </lineage>
</organism>
<evidence type="ECO:0000313" key="3">
    <source>
        <dbReference type="Proteomes" id="UP000249046"/>
    </source>
</evidence>
<feature type="transmembrane region" description="Helical" evidence="1">
    <location>
        <begin position="12"/>
        <end position="36"/>
    </location>
</feature>
<accession>A0A2W5KEY0</accession>
<keyword evidence="1" id="KW-0812">Transmembrane</keyword>
<proteinExistence type="predicted"/>
<dbReference type="AlphaFoldDB" id="A0A2W5KEY0"/>
<keyword evidence="1" id="KW-1133">Transmembrane helix</keyword>
<reference evidence="2 3" key="1">
    <citation type="submission" date="2017-08" db="EMBL/GenBank/DDBJ databases">
        <title>Infants hospitalized years apart are colonized by the same room-sourced microbial strains.</title>
        <authorList>
            <person name="Brooks B."/>
            <person name="Olm M.R."/>
            <person name="Firek B.A."/>
            <person name="Baker R."/>
            <person name="Thomas B.C."/>
            <person name="Morowitz M.J."/>
            <person name="Banfield J.F."/>
        </authorList>
    </citation>
    <scope>NUCLEOTIDE SEQUENCE [LARGE SCALE GENOMIC DNA]</scope>
    <source>
        <strain evidence="2">S2_005_003_R2_42</strain>
    </source>
</reference>
<name>A0A2W5KEY0_9GAMM</name>
<protein>
    <submittedName>
        <fullName evidence="2">Uncharacterized protein</fullName>
    </submittedName>
</protein>
<comment type="caution">
    <text evidence="2">The sequence shown here is derived from an EMBL/GenBank/DDBJ whole genome shotgun (WGS) entry which is preliminary data.</text>
</comment>
<gene>
    <name evidence="2" type="ORF">DI564_08795</name>
</gene>
<dbReference type="Proteomes" id="UP000249046">
    <property type="component" value="Unassembled WGS sequence"/>
</dbReference>
<keyword evidence="1" id="KW-0472">Membrane</keyword>
<dbReference type="EMBL" id="QFPO01000006">
    <property type="protein sequence ID" value="PZQ15421.1"/>
    <property type="molecule type" value="Genomic_DNA"/>
</dbReference>
<evidence type="ECO:0000256" key="1">
    <source>
        <dbReference type="SAM" id="Phobius"/>
    </source>
</evidence>